<accession>A0ABR9W7G8</accession>
<dbReference type="NCBIfam" id="NF012211">
    <property type="entry name" value="tand_rpt_95"/>
    <property type="match status" value="1"/>
</dbReference>
<dbReference type="InterPro" id="IPR026395">
    <property type="entry name" value="CshA_fibril"/>
</dbReference>
<feature type="chain" id="PRO_5047210333" evidence="1">
    <location>
        <begin position="28"/>
        <end position="895"/>
    </location>
</feature>
<keyword evidence="5" id="KW-1185">Reference proteome</keyword>
<name>A0ABR9W7G8_9BACT</name>
<dbReference type="NCBIfam" id="TIGR04225">
    <property type="entry name" value="CshA_fibril_rpt"/>
    <property type="match status" value="5"/>
</dbReference>
<dbReference type="Pfam" id="PF19076">
    <property type="entry name" value="CshA_repeat"/>
    <property type="match status" value="5"/>
</dbReference>
<feature type="domain" description="CshA" evidence="3">
    <location>
        <begin position="397"/>
        <end position="490"/>
    </location>
</feature>
<evidence type="ECO:0000313" key="4">
    <source>
        <dbReference type="EMBL" id="MBE9461415.1"/>
    </source>
</evidence>
<feature type="domain" description="Secretion system C-terminal sorting" evidence="2">
    <location>
        <begin position="822"/>
        <end position="893"/>
    </location>
</feature>
<proteinExistence type="predicted"/>
<feature type="domain" description="CshA" evidence="3">
    <location>
        <begin position="500"/>
        <end position="604"/>
    </location>
</feature>
<dbReference type="InterPro" id="IPR026444">
    <property type="entry name" value="Secre_tail"/>
</dbReference>
<evidence type="ECO:0000313" key="5">
    <source>
        <dbReference type="Proteomes" id="UP000634134"/>
    </source>
</evidence>
<protein>
    <submittedName>
        <fullName evidence="4">Tandem-95 repeat protein</fullName>
    </submittedName>
</protein>
<organism evidence="4 5">
    <name type="scientific">Dyadobacter subterraneus</name>
    <dbReference type="NCBI Taxonomy" id="2773304"/>
    <lineage>
        <taxon>Bacteria</taxon>
        <taxon>Pseudomonadati</taxon>
        <taxon>Bacteroidota</taxon>
        <taxon>Cytophagia</taxon>
        <taxon>Cytophagales</taxon>
        <taxon>Spirosomataceae</taxon>
        <taxon>Dyadobacter</taxon>
    </lineage>
</organism>
<evidence type="ECO:0000259" key="3">
    <source>
        <dbReference type="Pfam" id="PF19076"/>
    </source>
</evidence>
<keyword evidence="1" id="KW-0732">Signal</keyword>
<dbReference type="Pfam" id="PF18962">
    <property type="entry name" value="Por_Secre_tail"/>
    <property type="match status" value="1"/>
</dbReference>
<dbReference type="Proteomes" id="UP000634134">
    <property type="component" value="Unassembled WGS sequence"/>
</dbReference>
<dbReference type="Gene3D" id="2.60.40.2810">
    <property type="match status" value="3"/>
</dbReference>
<gene>
    <name evidence="4" type="ORF">IEE83_05930</name>
</gene>
<sequence length="895" mass="91305">MIRMYRNFTITLLGLLLLTAVTNSALAQCDPRFSGANFYGTSSPSGIATILQGETAQLKFNFGVGPQPTCNSTAGNSPGGVTISIVFPAEYAPTSAAAISGPQASLYNWTYNAATRTLTGVNNAAIPVGGAALFTVNVVGNIVTPGAATPLTQLSWSSAATPPITNSATANDVASVGLNVDAKPPVTTPDAVTTPAGSPVTASILTNDTPGSASIDPSSVKLLDPATNTPVSSVTVPGQGTYTVNPAGTVTFTPVAGFTGPATPVSYTVADVNGVVSNSSTISVNVNAVPPTAVPDIVTTPAGTPVTVTVTTNDTPGSSPIDPTTVKLIDPNTGTPVTSVTVPGEGTYTVNPNGSITFTPDPGFDGPGTPVSYTVQEGNGNTSNPAPITVTVTATPPVAVPDVVTTPSGIPVTITTTTNDTPGSSPIDPTTVKLIDPNTGTPATSVTIPNEGTYTVNPDGTITFTPLVGFNGPTSTISYTVTDVNGNTSNPATITVNITPVPPVAVPDVATTTAGTPVVITVVSNDTPGSAPIDPQMVKLIDPVTGLKVLSVTVPNEGTYTVDINTGKVTFTPVAGFVGTTTPISYTDQDGAGSFSNPATITVTVTAVPPTATGDSGNSPNGTPVAVPVLNNDTPGSFSLDPTTVKLIDPNTGTPSTSVTIPNEGTYTVDPGTGVVTFTPDPALTTPITSTITYTVTDTHGNTSTPATITINATPLPVTLTVFKVSKEGQTARLNWATTAETNSDRFEIQHSVTGKDWHVIGSVNSHGESTVENKYNFTDNKPVLGSENLYRLKMIDKDATFAYSRIQSMKFEGSNGPAVSVYPNPSTDKVFVQDMDLSLVKQVAIIDMNGRTVFSSNTVSSNGINVSKLISGTYILHITNVNGMVSNHKIVIAK</sequence>
<dbReference type="RefSeq" id="WP_194119682.1">
    <property type="nucleotide sequence ID" value="NZ_JACYGY010000001.1"/>
</dbReference>
<feature type="domain" description="CshA" evidence="3">
    <location>
        <begin position="187"/>
        <end position="276"/>
    </location>
</feature>
<dbReference type="NCBIfam" id="TIGR04183">
    <property type="entry name" value="Por_Secre_tail"/>
    <property type="match status" value="1"/>
</dbReference>
<reference evidence="5" key="1">
    <citation type="submission" date="2023-07" db="EMBL/GenBank/DDBJ databases">
        <title>Dyadobacter sp. nov 'subterranea' isolated from contaminted grondwater.</title>
        <authorList>
            <person name="Szabo I."/>
            <person name="Al-Omari J."/>
            <person name="Szerdahelyi S.G."/>
            <person name="Rado J."/>
        </authorList>
    </citation>
    <scope>NUCLEOTIDE SEQUENCE [LARGE SCALE GENOMIC DNA]</scope>
    <source>
        <strain evidence="5">UP-52</strain>
    </source>
</reference>
<feature type="domain" description="CshA" evidence="3">
    <location>
        <begin position="289"/>
        <end position="384"/>
    </location>
</feature>
<evidence type="ECO:0000256" key="1">
    <source>
        <dbReference type="SAM" id="SignalP"/>
    </source>
</evidence>
<evidence type="ECO:0000259" key="2">
    <source>
        <dbReference type="Pfam" id="PF18962"/>
    </source>
</evidence>
<feature type="signal peptide" evidence="1">
    <location>
        <begin position="1"/>
        <end position="27"/>
    </location>
</feature>
<comment type="caution">
    <text evidence="4">The sequence shown here is derived from an EMBL/GenBank/DDBJ whole genome shotgun (WGS) entry which is preliminary data.</text>
</comment>
<dbReference type="EMBL" id="JACYGY010000001">
    <property type="protein sequence ID" value="MBE9461415.1"/>
    <property type="molecule type" value="Genomic_DNA"/>
</dbReference>
<feature type="domain" description="CshA" evidence="3">
    <location>
        <begin position="608"/>
        <end position="705"/>
    </location>
</feature>